<evidence type="ECO:0000259" key="1">
    <source>
        <dbReference type="Pfam" id="PF04326"/>
    </source>
</evidence>
<reference evidence="3" key="1">
    <citation type="submission" date="2017-06" db="EMBL/GenBank/DDBJ databases">
        <authorList>
            <person name="Varghese N."/>
            <person name="Submissions S."/>
        </authorList>
    </citation>
    <scope>NUCLEOTIDE SEQUENCE [LARGE SCALE GENOMIC DNA]</scope>
    <source>
        <strain evidence="3">DSM 44485</strain>
    </source>
</reference>
<feature type="domain" description="Schlafen AlbA-2" evidence="1">
    <location>
        <begin position="17"/>
        <end position="125"/>
    </location>
</feature>
<dbReference type="SUPFAM" id="SSF46785">
    <property type="entry name" value="Winged helix' DNA-binding domain"/>
    <property type="match status" value="1"/>
</dbReference>
<evidence type="ECO:0000313" key="2">
    <source>
        <dbReference type="EMBL" id="SNR35338.1"/>
    </source>
</evidence>
<protein>
    <submittedName>
        <fullName evidence="2">ATP-dependent DNA helicase RecG</fullName>
    </submittedName>
</protein>
<dbReference type="InterPro" id="IPR007421">
    <property type="entry name" value="Schlafen_AlbA_2_dom"/>
</dbReference>
<dbReference type="InterPro" id="IPR036390">
    <property type="entry name" value="WH_DNA-bd_sf"/>
</dbReference>
<dbReference type="PANTHER" id="PTHR30595:SF6">
    <property type="entry name" value="SCHLAFEN ALBA-2 DOMAIN-CONTAINING PROTEIN"/>
    <property type="match status" value="1"/>
</dbReference>
<dbReference type="Gene3D" id="3.30.950.30">
    <property type="entry name" value="Schlafen, AAA domain"/>
    <property type="match status" value="1"/>
</dbReference>
<accession>A0A238VMB3</accession>
<keyword evidence="3" id="KW-1185">Reference proteome</keyword>
<dbReference type="Pfam" id="PF12840">
    <property type="entry name" value="HTH_20"/>
    <property type="match status" value="1"/>
</dbReference>
<dbReference type="InterPro" id="IPR036388">
    <property type="entry name" value="WH-like_DNA-bd_sf"/>
</dbReference>
<dbReference type="Proteomes" id="UP000198420">
    <property type="component" value="Unassembled WGS sequence"/>
</dbReference>
<dbReference type="PANTHER" id="PTHR30595">
    <property type="entry name" value="GLPR-RELATED TRANSCRIPTIONAL REPRESSOR"/>
    <property type="match status" value="1"/>
</dbReference>
<dbReference type="InterPro" id="IPR038475">
    <property type="entry name" value="RecG_C_sf"/>
</dbReference>
<keyword evidence="2" id="KW-0547">Nucleotide-binding</keyword>
<keyword evidence="2" id="KW-0347">Helicase</keyword>
<dbReference type="EMBL" id="FZNP01000002">
    <property type="protein sequence ID" value="SNR35338.1"/>
    <property type="molecule type" value="Genomic_DNA"/>
</dbReference>
<gene>
    <name evidence="2" type="ORF">SAMN06265355_10252</name>
</gene>
<dbReference type="RefSeq" id="WP_089310373.1">
    <property type="nucleotide sequence ID" value="NZ_FZNP01000002.1"/>
</dbReference>
<dbReference type="Pfam" id="PF13749">
    <property type="entry name" value="HATPase_c_4"/>
    <property type="match status" value="1"/>
</dbReference>
<dbReference type="CDD" id="cd00090">
    <property type="entry name" value="HTH_ARSR"/>
    <property type="match status" value="1"/>
</dbReference>
<dbReference type="InterPro" id="IPR011991">
    <property type="entry name" value="ArsR-like_HTH"/>
</dbReference>
<dbReference type="Gene3D" id="3.30.565.60">
    <property type="match status" value="1"/>
</dbReference>
<evidence type="ECO:0000313" key="3">
    <source>
        <dbReference type="Proteomes" id="UP000198420"/>
    </source>
</evidence>
<organism evidence="2 3">
    <name type="scientific">Actinomadura mexicana</name>
    <dbReference type="NCBI Taxonomy" id="134959"/>
    <lineage>
        <taxon>Bacteria</taxon>
        <taxon>Bacillati</taxon>
        <taxon>Actinomycetota</taxon>
        <taxon>Actinomycetes</taxon>
        <taxon>Streptosporangiales</taxon>
        <taxon>Thermomonosporaceae</taxon>
        <taxon>Actinomadura</taxon>
    </lineage>
</organism>
<dbReference type="GO" id="GO:0004386">
    <property type="term" value="F:helicase activity"/>
    <property type="evidence" value="ECO:0007669"/>
    <property type="project" value="UniProtKB-KW"/>
</dbReference>
<dbReference type="Gene3D" id="1.10.10.10">
    <property type="entry name" value="Winged helix-like DNA-binding domain superfamily/Winged helix DNA-binding domain"/>
    <property type="match status" value="1"/>
</dbReference>
<keyword evidence="2" id="KW-0067">ATP-binding</keyword>
<dbReference type="InterPro" id="IPR038461">
    <property type="entry name" value="Schlafen_AlbA_2_dom_sf"/>
</dbReference>
<proteinExistence type="predicted"/>
<dbReference type="Pfam" id="PF04326">
    <property type="entry name" value="SLFN_AlbA_2"/>
    <property type="match status" value="1"/>
</dbReference>
<name>A0A238VMB3_9ACTN</name>
<dbReference type="OrthoDB" id="9805115at2"/>
<dbReference type="AlphaFoldDB" id="A0A238VMB3"/>
<sequence length="477" mass="51517">MNLDDLVERLRTVGGDSSDVEVKSAAGGLPQSLTSTLSALANLPGGGTIILGLDEATGFRPVPLTDPQKLKQGIAVKARSFTPPVRITMEDGVVEGMPVVVAHVHECDPSAKPCRVSGSGTAYLRGYDGDFELSSLEEQAFLAARQPPLFDRTPVDSATRDDLDRDLVEGFLRSVHERDPQGLGRFDDSAELLRRAGVTTPNGTPTVAGLLSLGIHPQEWFPRFVIQASAEPLPNDPVGSRARNQATITGPIPRMLDEALAWARRTFDTAIVSAPDGTVHDEPAFPLIAFREIIANALVHRDLDHWSAGMAIEVRLRRDRLIVANPGGLYGITVERLGREAVTSARNARLVAICQHVRTPDGGARVIEALATGIPIVTKALAEAGLPPAHYIDAGIRFTVLLRRAASTTRRGDDLNQTELRVYDALAAGARTVAELQDQLNLTAPNIRKGLRELRRRGLIEQHGGRGRITTYHRPAD</sequence>
<keyword evidence="2" id="KW-0378">Hydrolase</keyword>